<organism evidence="1">
    <name type="scientific">Rhizophagus irregularis (strain DAOM 181602 / DAOM 197198 / MUCL 43194)</name>
    <name type="common">Arbuscular mycorrhizal fungus</name>
    <name type="synonym">Glomus intraradices</name>
    <dbReference type="NCBI Taxonomy" id="747089"/>
    <lineage>
        <taxon>Eukaryota</taxon>
        <taxon>Fungi</taxon>
        <taxon>Fungi incertae sedis</taxon>
        <taxon>Mucoromycota</taxon>
        <taxon>Glomeromycotina</taxon>
        <taxon>Glomeromycetes</taxon>
        <taxon>Glomerales</taxon>
        <taxon>Glomeraceae</taxon>
        <taxon>Rhizophagus</taxon>
    </lineage>
</organism>
<dbReference type="HOGENOM" id="CLU_1326993_0_0_1"/>
<evidence type="ECO:0000313" key="1">
    <source>
        <dbReference type="EMBL" id="ESA21856.1"/>
    </source>
</evidence>
<dbReference type="AlphaFoldDB" id="U9V1T1"/>
<name>U9V1T1_RHIID</name>
<sequence>MHDKWFHQGGSSLKDEAKACDISGGGLKKWVDTRCMIVQMRHKIPLENLKSENPGILSTAVLSVLHFLMTYLQSMRKFVINMIADEIFIKMGKIANLDVFGQVLVDICIDIIESENEEVDEPMNENEDNNIEWDPAAEAVEIVDTISKNNIKKCFASFTQFRKLRPVSSVLSVSDFALGGETSFVWLQKFRRGLVSVLPETLKWIKL</sequence>
<dbReference type="EMBL" id="KI276095">
    <property type="protein sequence ID" value="ESA21856.1"/>
    <property type="molecule type" value="Genomic_DNA"/>
</dbReference>
<reference evidence="1" key="1">
    <citation type="submission" date="2013-07" db="EMBL/GenBank/DDBJ databases">
        <title>The genome of an arbuscular mycorrhizal fungus provides insights into the evolution of the oldest plant symbiosis.</title>
        <authorList>
            <consortium name="DOE Joint Genome Institute"/>
            <person name="Tisserant E."/>
            <person name="Malbreil M."/>
            <person name="Kuo A."/>
            <person name="Kohler A."/>
            <person name="Symeonidi A."/>
            <person name="Balestrini R."/>
            <person name="Charron P."/>
            <person name="Duensing N."/>
            <person name="Frei-dit-Frey N."/>
            <person name="Gianinazzi-Pearson V."/>
            <person name="Gilbert B."/>
            <person name="Handa Y."/>
            <person name="Hijri M."/>
            <person name="Kaul R."/>
            <person name="Kawaguchi M."/>
            <person name="Krajinski F."/>
            <person name="Lammers P."/>
            <person name="Lapierre D."/>
            <person name="Masclaux F.G."/>
            <person name="Murat C."/>
            <person name="Morin E."/>
            <person name="Ndikumana S."/>
            <person name="Pagni M."/>
            <person name="Petitpierre D."/>
            <person name="Requena N."/>
            <person name="Rosikiewicz P."/>
            <person name="Riley R."/>
            <person name="Saito K."/>
            <person name="San Clemente H."/>
            <person name="Shapiro H."/>
            <person name="van Tuinen D."/>
            <person name="Becard G."/>
            <person name="Bonfante P."/>
            <person name="Paszkowski U."/>
            <person name="Shachar-Hill Y."/>
            <person name="Young J.P."/>
            <person name="Sanders I.R."/>
            <person name="Henrissat B."/>
            <person name="Rensing S.A."/>
            <person name="Grigoriev I.V."/>
            <person name="Corradi N."/>
            <person name="Roux C."/>
            <person name="Martin F."/>
        </authorList>
    </citation>
    <scope>NUCLEOTIDE SEQUENCE</scope>
    <source>
        <strain evidence="1">DAOM 197198</strain>
    </source>
</reference>
<gene>
    <name evidence="1" type="ORF">GLOINDRAFT_91678</name>
</gene>
<proteinExistence type="predicted"/>
<dbReference type="VEuPathDB" id="FungiDB:RhiirFUN_010236"/>
<accession>U9V1T1</accession>
<protein>
    <submittedName>
        <fullName evidence="1">Uncharacterized protein</fullName>
    </submittedName>
</protein>